<dbReference type="OrthoDB" id="2804750at2759"/>
<dbReference type="EMBL" id="SDEE01000559">
    <property type="protein sequence ID" value="RXW15384.1"/>
    <property type="molecule type" value="Genomic_DNA"/>
</dbReference>
<feature type="compositionally biased region" description="Pro residues" evidence="2">
    <location>
        <begin position="168"/>
        <end position="179"/>
    </location>
</feature>
<feature type="region of interest" description="Disordered" evidence="2">
    <location>
        <begin position="153"/>
        <end position="236"/>
    </location>
</feature>
<feature type="region of interest" description="Disordered" evidence="2">
    <location>
        <begin position="251"/>
        <end position="370"/>
    </location>
</feature>
<reference evidence="3 4" key="1">
    <citation type="submission" date="2019-01" db="EMBL/GenBank/DDBJ databases">
        <title>Draft genome sequence of Psathyrella aberdarensis IHI B618.</title>
        <authorList>
            <person name="Buettner E."/>
            <person name="Kellner H."/>
        </authorList>
    </citation>
    <scope>NUCLEOTIDE SEQUENCE [LARGE SCALE GENOMIC DNA]</scope>
    <source>
        <strain evidence="3 4">IHI B618</strain>
    </source>
</reference>
<evidence type="ECO:0000313" key="3">
    <source>
        <dbReference type="EMBL" id="RXW15384.1"/>
    </source>
</evidence>
<feature type="compositionally biased region" description="Low complexity" evidence="2">
    <location>
        <begin position="272"/>
        <end position="302"/>
    </location>
</feature>
<feature type="compositionally biased region" description="Basic and acidic residues" evidence="2">
    <location>
        <begin position="77"/>
        <end position="88"/>
    </location>
</feature>
<feature type="compositionally biased region" description="Pro residues" evidence="2">
    <location>
        <begin position="14"/>
        <end position="28"/>
    </location>
</feature>
<dbReference type="AlphaFoldDB" id="A0A4Q2DA73"/>
<feature type="compositionally biased region" description="Low complexity" evidence="2">
    <location>
        <begin position="29"/>
        <end position="40"/>
    </location>
</feature>
<evidence type="ECO:0000313" key="4">
    <source>
        <dbReference type="Proteomes" id="UP000290288"/>
    </source>
</evidence>
<feature type="compositionally biased region" description="Low complexity" evidence="2">
    <location>
        <begin position="329"/>
        <end position="348"/>
    </location>
</feature>
<feature type="region of interest" description="Disordered" evidence="2">
    <location>
        <begin position="1"/>
        <end position="99"/>
    </location>
</feature>
<keyword evidence="4" id="KW-1185">Reference proteome</keyword>
<sequence>MRQQLASASDKPNKPPSMPLPSAPPTPPGSSSGSRSASPATVPRSTKSRSRAGTVGSVSSVTGSPLSQSTVPSDLQTDTKRGSVEKLNPETPTLDLGSATAEQLRELLIARNRQCEQLTAEKTSLEKKVSQLEKEMSKKDHQIKGLMWLVANNKSPPATDFPPDLALPSPPLKTPPEPEQPQKTATRMYMRRHHLSDDSGAESHPTSGAESIRTSETSGNESSSFRRGKGRRPFMLGDSSYNFYRAAVGKRLPPQKSLAPDSALPDVPNGRSSLSSVSLPSPSSSTSSLLPPSPSLTVSSLSAIPEAPSSLRISTNADTTDFPVRSSKRISTSSMGSSSTAASSAYATNLKRSRPPSIAQVLENSPRMDDVLEKLRPFQPTA</sequence>
<keyword evidence="1" id="KW-0175">Coiled coil</keyword>
<proteinExistence type="predicted"/>
<feature type="compositionally biased region" description="Low complexity" evidence="2">
    <location>
        <begin position="51"/>
        <end position="70"/>
    </location>
</feature>
<name>A0A4Q2DA73_9AGAR</name>
<comment type="caution">
    <text evidence="3">The sequence shown here is derived from an EMBL/GenBank/DDBJ whole genome shotgun (WGS) entry which is preliminary data.</text>
</comment>
<evidence type="ECO:0000256" key="2">
    <source>
        <dbReference type="SAM" id="MobiDB-lite"/>
    </source>
</evidence>
<gene>
    <name evidence="3" type="ORF">EST38_g10471</name>
</gene>
<protein>
    <submittedName>
        <fullName evidence="3">Uncharacterized protein</fullName>
    </submittedName>
</protein>
<feature type="compositionally biased region" description="Polar residues" evidence="2">
    <location>
        <begin position="204"/>
        <end position="225"/>
    </location>
</feature>
<dbReference type="Proteomes" id="UP000290288">
    <property type="component" value="Unassembled WGS sequence"/>
</dbReference>
<accession>A0A4Q2DA73</accession>
<evidence type="ECO:0000256" key="1">
    <source>
        <dbReference type="SAM" id="Coils"/>
    </source>
</evidence>
<organism evidence="3 4">
    <name type="scientific">Candolleomyces aberdarensis</name>
    <dbReference type="NCBI Taxonomy" id="2316362"/>
    <lineage>
        <taxon>Eukaryota</taxon>
        <taxon>Fungi</taxon>
        <taxon>Dikarya</taxon>
        <taxon>Basidiomycota</taxon>
        <taxon>Agaricomycotina</taxon>
        <taxon>Agaricomycetes</taxon>
        <taxon>Agaricomycetidae</taxon>
        <taxon>Agaricales</taxon>
        <taxon>Agaricineae</taxon>
        <taxon>Psathyrellaceae</taxon>
        <taxon>Candolleomyces</taxon>
    </lineage>
</organism>
<feature type="coiled-coil region" evidence="1">
    <location>
        <begin position="101"/>
        <end position="142"/>
    </location>
</feature>